<sequence length="572" mass="65856">MYKAEEEEKIKLERNGEDERGRYGPLRPLLCRRLTWFVAGSVRRGSNGPEPFTPIAALPIPSDLYFVPDKTHFRTFAPSSPPRPLSRAWKTALGAAAASADGPAPRSRDPRMRRPPRKGPKIVERPTTALFCLSLNNPLRKLCISIVEWKYPSFLSFSPGVLILLYFWGTPRPIVLNFKPRKGEELLNNLFPDDKCEEDTNIHKSIRNYNLKLLNKEKPMVMITEVNDLIDKLNPKKSPGIDNISNNMIRHTKQFIAPILVKLFQKCLDLQYYPAEWKRAEAIIIPKPGKTDFNNYKNYRPLCLNSNISKIFEKIINNRIIKYYEDFNLLSDRQHGFRRSKSTITALTEIIKIALEHKTREYAAIIAVDISAAFDNAWWPALMKRLDEDGVQASTIKLLQSYFDNRRIRFRFSSTEINKKLSKGCPQGGPLSPTLWNILINEILNNSLDDNCETIGYADDITLICWNKTPEQLRKTIDNVLRKINKWCESRKLKLSDEKTKILYLYKCNSDIIVSGAKLIKPVEELKILGVTIKNHRVRSKLDFTPHVNEMIIKNSSNSEILKFGNSQIRKV</sequence>
<dbReference type="InterPro" id="IPR000477">
    <property type="entry name" value="RT_dom"/>
</dbReference>
<dbReference type="PROSITE" id="PS50878">
    <property type="entry name" value="RT_POL"/>
    <property type="match status" value="1"/>
</dbReference>
<dbReference type="Pfam" id="PF00078">
    <property type="entry name" value="RVT_1"/>
    <property type="match status" value="1"/>
</dbReference>
<protein>
    <recommendedName>
        <fullName evidence="2">Reverse transcriptase domain-containing protein</fullName>
    </recommendedName>
</protein>
<dbReference type="CDD" id="cd01650">
    <property type="entry name" value="RT_nLTR_like"/>
    <property type="match status" value="1"/>
</dbReference>
<dbReference type="Proteomes" id="UP001235939">
    <property type="component" value="Chromosome 14"/>
</dbReference>
<accession>A0ABY6L6E9</accession>
<evidence type="ECO:0000256" key="1">
    <source>
        <dbReference type="SAM" id="MobiDB-lite"/>
    </source>
</evidence>
<feature type="compositionally biased region" description="Low complexity" evidence="1">
    <location>
        <begin position="96"/>
        <end position="105"/>
    </location>
</feature>
<dbReference type="SUPFAM" id="SSF56672">
    <property type="entry name" value="DNA/RNA polymerases"/>
    <property type="match status" value="1"/>
</dbReference>
<dbReference type="PANTHER" id="PTHR19446">
    <property type="entry name" value="REVERSE TRANSCRIPTASES"/>
    <property type="match status" value="1"/>
</dbReference>
<evidence type="ECO:0000313" key="3">
    <source>
        <dbReference type="EMBL" id="UYV76434.1"/>
    </source>
</evidence>
<dbReference type="Gene3D" id="3.30.70.270">
    <property type="match status" value="1"/>
</dbReference>
<evidence type="ECO:0000259" key="2">
    <source>
        <dbReference type="PROSITE" id="PS50878"/>
    </source>
</evidence>
<evidence type="ECO:0000313" key="4">
    <source>
        <dbReference type="Proteomes" id="UP001235939"/>
    </source>
</evidence>
<dbReference type="EMBL" id="CP092876">
    <property type="protein sequence ID" value="UYV76434.1"/>
    <property type="molecule type" value="Genomic_DNA"/>
</dbReference>
<feature type="region of interest" description="Disordered" evidence="1">
    <location>
        <begin position="96"/>
        <end position="120"/>
    </location>
</feature>
<dbReference type="InterPro" id="IPR043128">
    <property type="entry name" value="Rev_trsase/Diguanyl_cyclase"/>
</dbReference>
<reference evidence="3 4" key="1">
    <citation type="submission" date="2022-01" db="EMBL/GenBank/DDBJ databases">
        <title>A chromosomal length assembly of Cordylochernes scorpioides.</title>
        <authorList>
            <person name="Zeh D."/>
            <person name="Zeh J."/>
        </authorList>
    </citation>
    <scope>NUCLEOTIDE SEQUENCE [LARGE SCALE GENOMIC DNA]</scope>
    <source>
        <strain evidence="3">IN4F17</strain>
        <tissue evidence="3">Whole Body</tissue>
    </source>
</reference>
<feature type="domain" description="Reverse transcriptase" evidence="2">
    <location>
        <begin position="266"/>
        <end position="533"/>
    </location>
</feature>
<proteinExistence type="predicted"/>
<organism evidence="3 4">
    <name type="scientific">Cordylochernes scorpioides</name>
    <dbReference type="NCBI Taxonomy" id="51811"/>
    <lineage>
        <taxon>Eukaryota</taxon>
        <taxon>Metazoa</taxon>
        <taxon>Ecdysozoa</taxon>
        <taxon>Arthropoda</taxon>
        <taxon>Chelicerata</taxon>
        <taxon>Arachnida</taxon>
        <taxon>Pseudoscorpiones</taxon>
        <taxon>Cheliferoidea</taxon>
        <taxon>Chernetidae</taxon>
        <taxon>Cordylochernes</taxon>
    </lineage>
</organism>
<name>A0ABY6L6E9_9ARAC</name>
<dbReference type="InterPro" id="IPR043502">
    <property type="entry name" value="DNA/RNA_pol_sf"/>
</dbReference>
<keyword evidence="4" id="KW-1185">Reference proteome</keyword>
<gene>
    <name evidence="3" type="ORF">LAZ67_14000393</name>
</gene>